<dbReference type="InterPro" id="IPR036770">
    <property type="entry name" value="Ankyrin_rpt-contain_sf"/>
</dbReference>
<evidence type="ECO:0000256" key="3">
    <source>
        <dbReference type="PROSITE-ProRule" id="PRU00023"/>
    </source>
</evidence>
<dbReference type="PANTHER" id="PTHR46680">
    <property type="entry name" value="NF-KAPPA-B INHIBITOR ALPHA"/>
    <property type="match status" value="1"/>
</dbReference>
<name>A0AAW0XDM3_CHEQU</name>
<dbReference type="Gene3D" id="1.25.40.20">
    <property type="entry name" value="Ankyrin repeat-containing domain"/>
    <property type="match status" value="2"/>
</dbReference>
<dbReference type="GO" id="GO:0051059">
    <property type="term" value="F:NF-kappaB binding"/>
    <property type="evidence" value="ECO:0007669"/>
    <property type="project" value="TreeGrafter"/>
</dbReference>
<dbReference type="PROSITE" id="PS50088">
    <property type="entry name" value="ANK_REPEAT"/>
    <property type="match status" value="4"/>
</dbReference>
<feature type="compositionally biased region" description="Basic and acidic residues" evidence="4">
    <location>
        <begin position="103"/>
        <end position="117"/>
    </location>
</feature>
<gene>
    <name evidence="5" type="ORF">OTU49_004525</name>
</gene>
<dbReference type="SUPFAM" id="SSF47986">
    <property type="entry name" value="DEATH domain"/>
    <property type="match status" value="1"/>
</dbReference>
<organism evidence="5 6">
    <name type="scientific">Cherax quadricarinatus</name>
    <name type="common">Australian red claw crayfish</name>
    <dbReference type="NCBI Taxonomy" id="27406"/>
    <lineage>
        <taxon>Eukaryota</taxon>
        <taxon>Metazoa</taxon>
        <taxon>Ecdysozoa</taxon>
        <taxon>Arthropoda</taxon>
        <taxon>Crustacea</taxon>
        <taxon>Multicrustacea</taxon>
        <taxon>Malacostraca</taxon>
        <taxon>Eumalacostraca</taxon>
        <taxon>Eucarida</taxon>
        <taxon>Decapoda</taxon>
        <taxon>Pleocyemata</taxon>
        <taxon>Astacidea</taxon>
        <taxon>Parastacoidea</taxon>
        <taxon>Parastacidae</taxon>
        <taxon>Cherax</taxon>
    </lineage>
</organism>
<dbReference type="PROSITE" id="PS50297">
    <property type="entry name" value="ANK_REP_REGION"/>
    <property type="match status" value="4"/>
</dbReference>
<feature type="compositionally biased region" description="Acidic residues" evidence="4">
    <location>
        <begin position="416"/>
        <end position="426"/>
    </location>
</feature>
<dbReference type="PANTHER" id="PTHR46680:SF3">
    <property type="entry name" value="NF-KAPPA-B INHIBITOR CACTUS"/>
    <property type="match status" value="1"/>
</dbReference>
<comment type="caution">
    <text evidence="5">The sequence shown here is derived from an EMBL/GenBank/DDBJ whole genome shotgun (WGS) entry which is preliminary data.</text>
</comment>
<feature type="region of interest" description="Disordered" evidence="4">
    <location>
        <begin position="79"/>
        <end position="135"/>
    </location>
</feature>
<evidence type="ECO:0000256" key="4">
    <source>
        <dbReference type="SAM" id="MobiDB-lite"/>
    </source>
</evidence>
<feature type="region of interest" description="Disordered" evidence="4">
    <location>
        <begin position="391"/>
        <end position="431"/>
    </location>
</feature>
<feature type="repeat" description="ANK" evidence="3">
    <location>
        <begin position="178"/>
        <end position="210"/>
    </location>
</feature>
<evidence type="ECO:0000256" key="1">
    <source>
        <dbReference type="ARBA" id="ARBA00022737"/>
    </source>
</evidence>
<dbReference type="Pfam" id="PF00023">
    <property type="entry name" value="Ank"/>
    <property type="match status" value="1"/>
</dbReference>
<keyword evidence="2 3" id="KW-0040">ANK repeat</keyword>
<reference evidence="5 6" key="1">
    <citation type="journal article" date="2024" name="BMC Genomics">
        <title>Genome assembly of redclaw crayfish (Cherax quadricarinatus) provides insights into its immune adaptation and hypoxia tolerance.</title>
        <authorList>
            <person name="Liu Z."/>
            <person name="Zheng J."/>
            <person name="Li H."/>
            <person name="Fang K."/>
            <person name="Wang S."/>
            <person name="He J."/>
            <person name="Zhou D."/>
            <person name="Weng S."/>
            <person name="Chi M."/>
            <person name="Gu Z."/>
            <person name="He J."/>
            <person name="Li F."/>
            <person name="Wang M."/>
        </authorList>
    </citation>
    <scope>NUCLEOTIDE SEQUENCE [LARGE SCALE GENOMIC DNA]</scope>
    <source>
        <strain evidence="5">ZL_2023a</strain>
    </source>
</reference>
<proteinExistence type="predicted"/>
<dbReference type="GO" id="GO:0071356">
    <property type="term" value="P:cellular response to tumor necrosis factor"/>
    <property type="evidence" value="ECO:0007669"/>
    <property type="project" value="TreeGrafter"/>
</dbReference>
<evidence type="ECO:0000313" key="5">
    <source>
        <dbReference type="EMBL" id="KAK8737498.1"/>
    </source>
</evidence>
<feature type="non-terminal residue" evidence="5">
    <location>
        <position position="1"/>
    </location>
</feature>
<dbReference type="InterPro" id="IPR051070">
    <property type="entry name" value="NF-kappa-B_inhibitor"/>
</dbReference>
<dbReference type="InterPro" id="IPR002110">
    <property type="entry name" value="Ankyrin_rpt"/>
</dbReference>
<accession>A0AAW0XDM3</accession>
<dbReference type="Gene3D" id="1.10.533.10">
    <property type="entry name" value="Death Domain, Fas"/>
    <property type="match status" value="1"/>
</dbReference>
<feature type="repeat" description="ANK" evidence="3">
    <location>
        <begin position="361"/>
        <end position="393"/>
    </location>
</feature>
<dbReference type="AlphaFoldDB" id="A0AAW0XDM3"/>
<dbReference type="CDD" id="cd08310">
    <property type="entry name" value="Death_NFkB-like"/>
    <property type="match status" value="1"/>
</dbReference>
<keyword evidence="6" id="KW-1185">Reference proteome</keyword>
<feature type="repeat" description="ANK" evidence="3">
    <location>
        <begin position="293"/>
        <end position="325"/>
    </location>
</feature>
<keyword evidence="1" id="KW-0677">Repeat</keyword>
<dbReference type="GO" id="GO:0005829">
    <property type="term" value="C:cytosol"/>
    <property type="evidence" value="ECO:0007669"/>
    <property type="project" value="TreeGrafter"/>
</dbReference>
<dbReference type="SUPFAM" id="SSF48403">
    <property type="entry name" value="Ankyrin repeat"/>
    <property type="match status" value="1"/>
</dbReference>
<evidence type="ECO:0000256" key="2">
    <source>
        <dbReference type="ARBA" id="ARBA00023043"/>
    </source>
</evidence>
<feature type="repeat" description="ANK" evidence="3">
    <location>
        <begin position="327"/>
        <end position="349"/>
    </location>
</feature>
<protein>
    <submittedName>
        <fullName evidence="5">Uncharacterized protein</fullName>
    </submittedName>
</protein>
<dbReference type="InterPro" id="IPR011029">
    <property type="entry name" value="DEATH-like_dom_sf"/>
</dbReference>
<feature type="compositionally biased region" description="Basic and acidic residues" evidence="4">
    <location>
        <begin position="79"/>
        <end position="95"/>
    </location>
</feature>
<sequence>QMGSQQVVQGSGDNWVNIQHTLPMQPQQPLTVPEIEFPGCFTFGIDQDPSLMDMLDIAGGQLDFNHELICTSDIKADYGGKKTSDSKKKQQDKRLSSGQDVEELGKMMSEVRIEETSSRTSRNPTSQSETDQQSTPAVDVAFRVAVSAAECLQAYAATGDIALLLASHRYLLAVQNNQGDTALHTAVSNKNMEAFNKILKASEKINPRDLLNAQNFANETALHQAVRGNEVTMVRRLVAVLGCDVSIVDSQGNTPIHCAAELQDHRCLEALLTRPINGTRSALTQAVNAYNYQGATPLHIAVSAGNLNCVRLLISAGGQVHYCERKRGANPLHLAVMFSHHEIAHFLLNSTSVTVEAGMFDGNTALHLAAQARDQEMCKILLRANADPQAKNALSRGKKSAESEEEEETESYKKEEEEEESEEECDGYTPVDYAGENEQILAILRGEEVVEENVEAGVEEVFIGKKEAPLHSALDSGIDISITDIQGPDSTSDGEESGELSERMRGRLASHLSGDTWRHLAQLLDLDYMVPCWAKESSPAELLLHPDNMKTVTLEKLRECLEVLGLKECVAVLDQA</sequence>
<dbReference type="EMBL" id="JARKIK010000042">
    <property type="protein sequence ID" value="KAK8737498.1"/>
    <property type="molecule type" value="Genomic_DNA"/>
</dbReference>
<feature type="region of interest" description="Disordered" evidence="4">
    <location>
        <begin position="481"/>
        <end position="501"/>
    </location>
</feature>
<evidence type="ECO:0000313" key="6">
    <source>
        <dbReference type="Proteomes" id="UP001445076"/>
    </source>
</evidence>
<dbReference type="Pfam" id="PF12796">
    <property type="entry name" value="Ank_2"/>
    <property type="match status" value="2"/>
</dbReference>
<feature type="compositionally biased region" description="Polar residues" evidence="4">
    <location>
        <begin position="118"/>
        <end position="135"/>
    </location>
</feature>
<dbReference type="Proteomes" id="UP001445076">
    <property type="component" value="Unassembled WGS sequence"/>
</dbReference>
<dbReference type="SMART" id="SM00248">
    <property type="entry name" value="ANK"/>
    <property type="match status" value="6"/>
</dbReference>